<evidence type="ECO:0000256" key="8">
    <source>
        <dbReference type="ARBA" id="ARBA00023136"/>
    </source>
</evidence>
<evidence type="ECO:0000313" key="12">
    <source>
        <dbReference type="Proteomes" id="UP000199062"/>
    </source>
</evidence>
<keyword evidence="2" id="KW-0813">Transport</keyword>
<dbReference type="PIRSF" id="PIRSF006603">
    <property type="entry name" value="DinF"/>
    <property type="match status" value="1"/>
</dbReference>
<evidence type="ECO:0000313" key="11">
    <source>
        <dbReference type="EMBL" id="SFR90708.1"/>
    </source>
</evidence>
<reference evidence="11 12" key="1">
    <citation type="submission" date="2016-10" db="EMBL/GenBank/DDBJ databases">
        <authorList>
            <person name="de Groot N.N."/>
        </authorList>
    </citation>
    <scope>NUCLEOTIDE SEQUENCE [LARGE SCALE GENOMIC DNA]</scope>
    <source>
        <strain evidence="11 12">CGMCC 1.10457</strain>
    </source>
</reference>
<dbReference type="GO" id="GO:0015297">
    <property type="term" value="F:antiporter activity"/>
    <property type="evidence" value="ECO:0007669"/>
    <property type="project" value="UniProtKB-KW"/>
</dbReference>
<keyword evidence="7" id="KW-0406">Ion transport</keyword>
<feature type="transmembrane region" description="Helical" evidence="10">
    <location>
        <begin position="355"/>
        <end position="375"/>
    </location>
</feature>
<keyword evidence="6 10" id="KW-1133">Transmembrane helix</keyword>
<dbReference type="PANTHER" id="PTHR43298:SF2">
    <property type="entry name" value="FMN_FAD EXPORTER YEEO-RELATED"/>
    <property type="match status" value="1"/>
</dbReference>
<feature type="transmembrane region" description="Helical" evidence="10">
    <location>
        <begin position="36"/>
        <end position="57"/>
    </location>
</feature>
<keyword evidence="12" id="KW-1185">Reference proteome</keyword>
<evidence type="ECO:0000256" key="5">
    <source>
        <dbReference type="ARBA" id="ARBA00022692"/>
    </source>
</evidence>
<dbReference type="PANTHER" id="PTHR43298">
    <property type="entry name" value="MULTIDRUG RESISTANCE PROTEIN NORM-RELATED"/>
    <property type="match status" value="1"/>
</dbReference>
<dbReference type="Proteomes" id="UP000199062">
    <property type="component" value="Unassembled WGS sequence"/>
</dbReference>
<keyword evidence="8 10" id="KW-0472">Membrane</keyword>
<dbReference type="InterPro" id="IPR050222">
    <property type="entry name" value="MATE_MdtK"/>
</dbReference>
<keyword evidence="4" id="KW-1003">Cell membrane</keyword>
<evidence type="ECO:0000256" key="4">
    <source>
        <dbReference type="ARBA" id="ARBA00022475"/>
    </source>
</evidence>
<dbReference type="NCBIfam" id="TIGR00797">
    <property type="entry name" value="matE"/>
    <property type="match status" value="1"/>
</dbReference>
<dbReference type="GO" id="GO:0005886">
    <property type="term" value="C:plasma membrane"/>
    <property type="evidence" value="ECO:0007669"/>
    <property type="project" value="UniProtKB-SubCell"/>
</dbReference>
<feature type="transmembrane region" description="Helical" evidence="10">
    <location>
        <begin position="94"/>
        <end position="119"/>
    </location>
</feature>
<dbReference type="CDD" id="cd13137">
    <property type="entry name" value="MATE_NorM_like"/>
    <property type="match status" value="1"/>
</dbReference>
<feature type="transmembrane region" description="Helical" evidence="10">
    <location>
        <begin position="387"/>
        <end position="411"/>
    </location>
</feature>
<dbReference type="InterPro" id="IPR048279">
    <property type="entry name" value="MdtK-like"/>
</dbReference>
<comment type="subcellular location">
    <subcellularLocation>
        <location evidence="1">Cell membrane</location>
        <topology evidence="1">Multi-pass membrane protein</topology>
    </subcellularLocation>
</comment>
<dbReference type="RefSeq" id="WP_089814133.1">
    <property type="nucleotide sequence ID" value="NZ_FOZK01000001.1"/>
</dbReference>
<evidence type="ECO:0000256" key="1">
    <source>
        <dbReference type="ARBA" id="ARBA00004651"/>
    </source>
</evidence>
<evidence type="ECO:0000256" key="9">
    <source>
        <dbReference type="ARBA" id="ARBA00031636"/>
    </source>
</evidence>
<dbReference type="GO" id="GO:0042910">
    <property type="term" value="F:xenobiotic transmembrane transporter activity"/>
    <property type="evidence" value="ECO:0007669"/>
    <property type="project" value="InterPro"/>
</dbReference>
<feature type="transmembrane region" description="Helical" evidence="10">
    <location>
        <begin position="417"/>
        <end position="438"/>
    </location>
</feature>
<protein>
    <recommendedName>
        <fullName evidence="9">Multidrug-efflux transporter</fullName>
    </recommendedName>
</protein>
<dbReference type="InterPro" id="IPR002528">
    <property type="entry name" value="MATE_fam"/>
</dbReference>
<evidence type="ECO:0000256" key="10">
    <source>
        <dbReference type="SAM" id="Phobius"/>
    </source>
</evidence>
<keyword evidence="5 10" id="KW-0812">Transmembrane</keyword>
<evidence type="ECO:0000256" key="2">
    <source>
        <dbReference type="ARBA" id="ARBA00022448"/>
    </source>
</evidence>
<dbReference type="STRING" id="767519.SAMN05216559_0826"/>
<dbReference type="EMBL" id="FOZK01000001">
    <property type="protein sequence ID" value="SFR90708.1"/>
    <property type="molecule type" value="Genomic_DNA"/>
</dbReference>
<name>A0A1I6KI33_9EURY</name>
<sequence>MVDYDRLFGLWRRTVSLSWPISVQQALTTLMRTVDVVVAGLFAPAYVTAIGLADLYAQVPLRIGLGLGTGAIALSSQDTGRAATATRDRAITQAFLIGALAGLPLIVLGLLFSDVFIAVLGAEAEVVRLGAQYLTLVFAAAPMRIVGLVGARSLQGTGDTVTPMIVNGGANLCNAVATVVLALGLGPVPGFGIVGIGLATLLARTVEALAITGAIASARTDLSFARPRSLTITRQIVGVSLPNLAEGMSASLANFPFNALLLVFGTEVNAAYHIGRRIYQQLAGPIYRAVNTAASITVGQSLGEGDPAGARYAGFAIAALSILTMGAAGVVLVAGADPIASVFTDDPETLGYAAAFTRVFGVSMLFFGVFFPFAGSLRGAGDTRTPFYARATGTFVFMLGGSYLLAIPLGWGLSGVYVGLILSYICWAVIAVAGFVWGDWADRAAGMMAERAEVSD</sequence>
<organism evidence="11 12">
    <name type="scientific">Halomicrobium zhouii</name>
    <dbReference type="NCBI Taxonomy" id="767519"/>
    <lineage>
        <taxon>Archaea</taxon>
        <taxon>Methanobacteriati</taxon>
        <taxon>Methanobacteriota</taxon>
        <taxon>Stenosarchaea group</taxon>
        <taxon>Halobacteria</taxon>
        <taxon>Halobacteriales</taxon>
        <taxon>Haloarculaceae</taxon>
        <taxon>Halomicrobium</taxon>
    </lineage>
</organism>
<gene>
    <name evidence="11" type="ORF">SAMN05216559_0826</name>
</gene>
<evidence type="ECO:0000256" key="3">
    <source>
        <dbReference type="ARBA" id="ARBA00022449"/>
    </source>
</evidence>
<dbReference type="OrthoDB" id="213143at2157"/>
<keyword evidence="3" id="KW-0050">Antiport</keyword>
<accession>A0A1I6KI33</accession>
<evidence type="ECO:0000256" key="7">
    <source>
        <dbReference type="ARBA" id="ARBA00023065"/>
    </source>
</evidence>
<dbReference type="GO" id="GO:0006811">
    <property type="term" value="P:monoatomic ion transport"/>
    <property type="evidence" value="ECO:0007669"/>
    <property type="project" value="UniProtKB-KW"/>
</dbReference>
<dbReference type="AlphaFoldDB" id="A0A1I6KI33"/>
<feature type="transmembrane region" description="Helical" evidence="10">
    <location>
        <begin position="312"/>
        <end position="335"/>
    </location>
</feature>
<dbReference type="Pfam" id="PF01554">
    <property type="entry name" value="MatE"/>
    <property type="match status" value="2"/>
</dbReference>
<evidence type="ECO:0000256" key="6">
    <source>
        <dbReference type="ARBA" id="ARBA00022989"/>
    </source>
</evidence>
<proteinExistence type="predicted"/>
<feature type="transmembrane region" description="Helical" evidence="10">
    <location>
        <begin position="131"/>
        <end position="152"/>
    </location>
</feature>